<sequence length="427" mass="44905">MQGTYDPILVALSILIAALAGYVAIEFAGRLFSRRDQWMKWLAGGSLAMGSGIWAMHFVGMSALMMPITITYDLGITVFSWVAAVLVSALALFIVSRGELNKLNLGLGALAMGAGVCVMHYSGMAAMKMDPGLGYDPFWFTVSVIIAVVASGAALVLVSALRSIRSWADVARRIGASLAMGVAVAGMHYAGMAAVTFEAGAFCAPGNLLDGGSLTTPTVLLSLIGLGLAIFFAVRDAREAIQAKREAQAAAERLELLAFVDRETNLPNRPRLSQLIGEALASDTPYFGIVSLRVQREDGADGRTELPAVARALQTLAPTGVIIARTSPDQLLMMLNPYALQRSVQALVPVLQRVTEQAGARGVRLAFGLAMAPEDGDTPQMLMLRAAARGDSLVELSQALAAHGGPSLSTLLGFQADEDLPTRTSAA</sequence>
<keyword evidence="1" id="KW-1133">Transmembrane helix</keyword>
<feature type="domain" description="MHYT" evidence="2">
    <location>
        <begin position="5"/>
        <end position="198"/>
    </location>
</feature>
<gene>
    <name evidence="3" type="ORF">N787_10550</name>
</gene>
<feature type="transmembrane region" description="Helical" evidence="1">
    <location>
        <begin position="41"/>
        <end position="68"/>
    </location>
</feature>
<protein>
    <recommendedName>
        <fullName evidence="2">MHYT domain-containing protein</fullName>
    </recommendedName>
</protein>
<feature type="transmembrane region" description="Helical" evidence="1">
    <location>
        <begin position="138"/>
        <end position="161"/>
    </location>
</feature>
<name>A0A091B453_9GAMM</name>
<dbReference type="GO" id="GO:0016020">
    <property type="term" value="C:membrane"/>
    <property type="evidence" value="ECO:0007669"/>
    <property type="project" value="UniProtKB-UniRule"/>
</dbReference>
<dbReference type="InterPro" id="IPR043128">
    <property type="entry name" value="Rev_trsase/Diguanyl_cyclase"/>
</dbReference>
<dbReference type="SMART" id="SM00267">
    <property type="entry name" value="GGDEF"/>
    <property type="match status" value="1"/>
</dbReference>
<accession>A0A091B453</accession>
<dbReference type="OrthoDB" id="3763366at2"/>
<feature type="transmembrane region" description="Helical" evidence="1">
    <location>
        <begin position="173"/>
        <end position="194"/>
    </location>
</feature>
<dbReference type="PANTHER" id="PTHR35152">
    <property type="entry name" value="DOMAIN SIGNALLING PROTEIN, PUTATIVE (AFU_ORTHOLOGUE AFUA_5G11310)-RELATED"/>
    <property type="match status" value="1"/>
</dbReference>
<dbReference type="Proteomes" id="UP000029393">
    <property type="component" value="Unassembled WGS sequence"/>
</dbReference>
<dbReference type="InterPro" id="IPR005330">
    <property type="entry name" value="MHYT_dom"/>
</dbReference>
<feature type="transmembrane region" description="Helical" evidence="1">
    <location>
        <begin position="214"/>
        <end position="234"/>
    </location>
</feature>
<evidence type="ECO:0000313" key="3">
    <source>
        <dbReference type="EMBL" id="KFN46461.1"/>
    </source>
</evidence>
<evidence type="ECO:0000313" key="4">
    <source>
        <dbReference type="Proteomes" id="UP000029393"/>
    </source>
</evidence>
<dbReference type="RefSeq" id="WP_052575227.1">
    <property type="nucleotide sequence ID" value="NZ_AVCK01000016.1"/>
</dbReference>
<dbReference type="PATRIC" id="fig|1384056.3.peg.1330"/>
<organism evidence="3 4">
    <name type="scientific">Arenimonas metalli CF5-1</name>
    <dbReference type="NCBI Taxonomy" id="1384056"/>
    <lineage>
        <taxon>Bacteria</taxon>
        <taxon>Pseudomonadati</taxon>
        <taxon>Pseudomonadota</taxon>
        <taxon>Gammaproteobacteria</taxon>
        <taxon>Lysobacterales</taxon>
        <taxon>Lysobacteraceae</taxon>
        <taxon>Arenimonas</taxon>
    </lineage>
</organism>
<reference evidence="3 4" key="1">
    <citation type="submission" date="2013-09" db="EMBL/GenBank/DDBJ databases">
        <title>Genome sequencing of Arenimonas metalli.</title>
        <authorList>
            <person name="Chen F."/>
            <person name="Wang G."/>
        </authorList>
    </citation>
    <scope>NUCLEOTIDE SEQUENCE [LARGE SCALE GENOMIC DNA]</scope>
    <source>
        <strain evidence="3 4">CF5-1</strain>
    </source>
</reference>
<dbReference type="eggNOG" id="COG3300">
    <property type="taxonomic scope" value="Bacteria"/>
</dbReference>
<dbReference type="PANTHER" id="PTHR35152:SF1">
    <property type="entry name" value="DOMAIN SIGNALLING PROTEIN, PUTATIVE (AFU_ORTHOLOGUE AFUA_5G11310)-RELATED"/>
    <property type="match status" value="1"/>
</dbReference>
<dbReference type="InterPro" id="IPR000160">
    <property type="entry name" value="GGDEF_dom"/>
</dbReference>
<feature type="transmembrane region" description="Helical" evidence="1">
    <location>
        <begin position="6"/>
        <end position="29"/>
    </location>
</feature>
<dbReference type="Pfam" id="PF03707">
    <property type="entry name" value="MHYT"/>
    <property type="match status" value="2"/>
</dbReference>
<evidence type="ECO:0000256" key="1">
    <source>
        <dbReference type="PROSITE-ProRule" id="PRU00244"/>
    </source>
</evidence>
<feature type="transmembrane region" description="Helical" evidence="1">
    <location>
        <begin position="74"/>
        <end position="95"/>
    </location>
</feature>
<comment type="caution">
    <text evidence="3">The sequence shown here is derived from an EMBL/GenBank/DDBJ whole genome shotgun (WGS) entry which is preliminary data.</text>
</comment>
<feature type="transmembrane region" description="Helical" evidence="1">
    <location>
        <begin position="107"/>
        <end position="126"/>
    </location>
</feature>
<dbReference type="AlphaFoldDB" id="A0A091B453"/>
<keyword evidence="1" id="KW-0472">Membrane</keyword>
<proteinExistence type="predicted"/>
<dbReference type="PROSITE" id="PS50924">
    <property type="entry name" value="MHYT"/>
    <property type="match status" value="1"/>
</dbReference>
<dbReference type="Gene3D" id="3.30.70.270">
    <property type="match status" value="1"/>
</dbReference>
<keyword evidence="1" id="KW-0812">Transmembrane</keyword>
<evidence type="ECO:0000259" key="2">
    <source>
        <dbReference type="PROSITE" id="PS50924"/>
    </source>
</evidence>
<dbReference type="EMBL" id="AVCK01000016">
    <property type="protein sequence ID" value="KFN46461.1"/>
    <property type="molecule type" value="Genomic_DNA"/>
</dbReference>
<keyword evidence="4" id="KW-1185">Reference proteome</keyword>
<dbReference type="STRING" id="1384056.N787_10550"/>